<feature type="region of interest" description="Disordered" evidence="2">
    <location>
        <begin position="216"/>
        <end position="302"/>
    </location>
</feature>
<dbReference type="RefSeq" id="XP_004348854.1">
    <property type="nucleotide sequence ID" value="XM_004348804.2"/>
</dbReference>
<evidence type="ECO:0000256" key="3">
    <source>
        <dbReference type="SAM" id="Phobius"/>
    </source>
</evidence>
<feature type="compositionally biased region" description="Polar residues" evidence="2">
    <location>
        <begin position="264"/>
        <end position="287"/>
    </location>
</feature>
<proteinExistence type="predicted"/>
<dbReference type="InParanoid" id="A0A0D2X1I4"/>
<sequence length="369" mass="41279">MSKAAADFARSALSRFHTSADAAKVVAARWQTRATNVQQILSREGWGVVAKSRAVYSEITGAAELEQLRRAVALQEEECQKHARDWDEAASEFISIMQKLRDFGQPKRHMMDEYEKLVEREEFLNDELRTLLNKKRDGERKLNLLNKDLIRSDTHHARKILWVSSTSVILSYSYSIFSYFFFNPKHTLERLAKLANENEVLTASLKTMVADHALQHPPSMVQQPPPMIGLVSSEDDSDGESDDATLIDANDRQATKQRRDLKENQAQNKSEESPTTITDSNTSTAFESTRKQEEGHGQSPSWLSSAADALKRLVGPPSNDGTRQQQQHLSPVVLIGGIPVRQHLLDTVLVVGLATGVILLFLPHAARSS</sequence>
<feature type="coiled-coil region" evidence="1">
    <location>
        <begin position="65"/>
        <end position="148"/>
    </location>
</feature>
<dbReference type="Proteomes" id="UP000008743">
    <property type="component" value="Unassembled WGS sequence"/>
</dbReference>
<dbReference type="AlphaFoldDB" id="A0A0D2X1I4"/>
<keyword evidence="1" id="KW-0175">Coiled coil</keyword>
<evidence type="ECO:0000313" key="4">
    <source>
        <dbReference type="EMBL" id="KJE90864.1"/>
    </source>
</evidence>
<name>A0A0D2X1I4_CAPO3</name>
<feature type="transmembrane region" description="Helical" evidence="3">
    <location>
        <begin position="344"/>
        <end position="366"/>
    </location>
</feature>
<keyword evidence="3" id="KW-0812">Transmembrane</keyword>
<evidence type="ECO:0000256" key="1">
    <source>
        <dbReference type="SAM" id="Coils"/>
    </source>
</evidence>
<evidence type="ECO:0000256" key="2">
    <source>
        <dbReference type="SAM" id="MobiDB-lite"/>
    </source>
</evidence>
<keyword evidence="3" id="KW-0472">Membrane</keyword>
<evidence type="ECO:0000313" key="5">
    <source>
        <dbReference type="Proteomes" id="UP000008743"/>
    </source>
</evidence>
<feature type="transmembrane region" description="Helical" evidence="3">
    <location>
        <begin position="160"/>
        <end position="182"/>
    </location>
</feature>
<dbReference type="EMBL" id="KE346362">
    <property type="protein sequence ID" value="KJE90864.1"/>
    <property type="molecule type" value="Genomic_DNA"/>
</dbReference>
<gene>
    <name evidence="4" type="ORF">CAOG_002104</name>
</gene>
<feature type="compositionally biased region" description="Basic and acidic residues" evidence="2">
    <location>
        <begin position="249"/>
        <end position="263"/>
    </location>
</feature>
<protein>
    <submittedName>
        <fullName evidence="4">Uncharacterized protein</fullName>
    </submittedName>
</protein>
<organism evidence="4 5">
    <name type="scientific">Capsaspora owczarzaki (strain ATCC 30864)</name>
    <dbReference type="NCBI Taxonomy" id="595528"/>
    <lineage>
        <taxon>Eukaryota</taxon>
        <taxon>Filasterea</taxon>
        <taxon>Capsaspora</taxon>
    </lineage>
</organism>
<reference evidence="5" key="1">
    <citation type="submission" date="2011-02" db="EMBL/GenBank/DDBJ databases">
        <title>The Genome Sequence of Capsaspora owczarzaki ATCC 30864.</title>
        <authorList>
            <person name="Russ C."/>
            <person name="Cuomo C."/>
            <person name="Burger G."/>
            <person name="Gray M.W."/>
            <person name="Holland P.W.H."/>
            <person name="King N."/>
            <person name="Lang F.B.F."/>
            <person name="Roger A.J."/>
            <person name="Ruiz-Trillo I."/>
            <person name="Young S.K."/>
            <person name="Zeng Q."/>
            <person name="Gargeya S."/>
            <person name="Alvarado L."/>
            <person name="Berlin A."/>
            <person name="Chapman S.B."/>
            <person name="Chen Z."/>
            <person name="Freedman E."/>
            <person name="Gellesch M."/>
            <person name="Goldberg J."/>
            <person name="Griggs A."/>
            <person name="Gujja S."/>
            <person name="Heilman E."/>
            <person name="Heiman D."/>
            <person name="Howarth C."/>
            <person name="Mehta T."/>
            <person name="Neiman D."/>
            <person name="Pearson M."/>
            <person name="Roberts A."/>
            <person name="Saif S."/>
            <person name="Shea T."/>
            <person name="Shenoy N."/>
            <person name="Sisk P."/>
            <person name="Stolte C."/>
            <person name="Sykes S."/>
            <person name="White J."/>
            <person name="Yandava C."/>
            <person name="Haas B."/>
            <person name="Nusbaum C."/>
            <person name="Birren B."/>
        </authorList>
    </citation>
    <scope>NUCLEOTIDE SEQUENCE</scope>
    <source>
        <strain evidence="5">ATCC 30864</strain>
    </source>
</reference>
<keyword evidence="5" id="KW-1185">Reference proteome</keyword>
<feature type="compositionally biased region" description="Acidic residues" evidence="2">
    <location>
        <begin position="233"/>
        <end position="245"/>
    </location>
</feature>
<accession>A0A0D2X1I4</accession>
<keyword evidence="3" id="KW-1133">Transmembrane helix</keyword>